<feature type="chain" id="PRO_5005793020" evidence="1">
    <location>
        <begin position="20"/>
        <end position="212"/>
    </location>
</feature>
<dbReference type="Proteomes" id="UP000494163">
    <property type="component" value="Chromosome 3L"/>
</dbReference>
<name>A0A0M4EB10_DROBS</name>
<evidence type="ECO:0000256" key="1">
    <source>
        <dbReference type="SAM" id="SignalP"/>
    </source>
</evidence>
<organism evidence="2 3">
    <name type="scientific">Drosophila busckii</name>
    <name type="common">Fruit fly</name>
    <dbReference type="NCBI Taxonomy" id="30019"/>
    <lineage>
        <taxon>Eukaryota</taxon>
        <taxon>Metazoa</taxon>
        <taxon>Ecdysozoa</taxon>
        <taxon>Arthropoda</taxon>
        <taxon>Hexapoda</taxon>
        <taxon>Insecta</taxon>
        <taxon>Pterygota</taxon>
        <taxon>Neoptera</taxon>
        <taxon>Endopterygota</taxon>
        <taxon>Diptera</taxon>
        <taxon>Brachycera</taxon>
        <taxon>Muscomorpha</taxon>
        <taxon>Ephydroidea</taxon>
        <taxon>Drosophilidae</taxon>
        <taxon>Drosophila</taxon>
    </lineage>
</organism>
<reference evidence="2 3" key="1">
    <citation type="submission" date="2015-08" db="EMBL/GenBank/DDBJ databases">
        <title>Ancestral chromatin configuration constrains chromatin evolution on differentiating sex chromosomes in Drosophila.</title>
        <authorList>
            <person name="Zhou Q."/>
            <person name="Bachtrog D."/>
        </authorList>
    </citation>
    <scope>NUCLEOTIDE SEQUENCE [LARGE SCALE GENOMIC DNA]</scope>
    <source>
        <tissue evidence="2">Whole larvae</tissue>
    </source>
</reference>
<keyword evidence="3" id="KW-1185">Reference proteome</keyword>
<dbReference type="AlphaFoldDB" id="A0A0M4EB10"/>
<accession>A0A0M4EB10</accession>
<dbReference type="OMA" id="KAMITIC"/>
<sequence>MKAVTILLLVLLSGRSILSSSLIALSSKPARMRNSRSLGTEWSWRCSSWMAGERYRFTACVRKVLKKGSAKMVTQILNPCTKYVDAIDACGTPVSKDVLAIANASKSMIGICNKIVHLSSMLCNNGHYEKSTDSAKMCSWQLFKAVDKLTDKLNTTSELVGKLVGKLAVHTSFCFMGATNEVRASLDNVLPGVNIYVDNRKILILILILHFS</sequence>
<protein>
    <submittedName>
        <fullName evidence="2">Maker732</fullName>
    </submittedName>
</protein>
<keyword evidence="1" id="KW-0732">Signal</keyword>
<gene>
    <name evidence="2" type="ORF">Dbus_chr3Lg1707</name>
</gene>
<evidence type="ECO:0000313" key="3">
    <source>
        <dbReference type="Proteomes" id="UP000494163"/>
    </source>
</evidence>
<evidence type="ECO:0000313" key="2">
    <source>
        <dbReference type="EMBL" id="ALC44541.1"/>
    </source>
</evidence>
<feature type="signal peptide" evidence="1">
    <location>
        <begin position="1"/>
        <end position="19"/>
    </location>
</feature>
<proteinExistence type="predicted"/>
<dbReference type="OrthoDB" id="7866492at2759"/>
<dbReference type="EMBL" id="CP012525">
    <property type="protein sequence ID" value="ALC44541.1"/>
    <property type="molecule type" value="Genomic_DNA"/>
</dbReference>